<evidence type="ECO:0000256" key="2">
    <source>
        <dbReference type="ARBA" id="ARBA00005695"/>
    </source>
</evidence>
<dbReference type="PANTHER" id="PTHR30290">
    <property type="entry name" value="PERIPLASMIC BINDING COMPONENT OF ABC TRANSPORTER"/>
    <property type="match status" value="1"/>
</dbReference>
<evidence type="ECO:0000256" key="3">
    <source>
        <dbReference type="SAM" id="SignalP"/>
    </source>
</evidence>
<feature type="signal peptide" evidence="3">
    <location>
        <begin position="1"/>
        <end position="28"/>
    </location>
</feature>
<evidence type="ECO:0000313" key="6">
    <source>
        <dbReference type="Proteomes" id="UP000048984"/>
    </source>
</evidence>
<dbReference type="RefSeq" id="WP_054359718.1">
    <property type="nucleotide sequence ID" value="NZ_LJYW01000001.1"/>
</dbReference>
<keyword evidence="6" id="KW-1185">Reference proteome</keyword>
<dbReference type="PANTHER" id="PTHR30290:SF83">
    <property type="entry name" value="ABC TRANSPORTER SUBSTRATE-BINDING PROTEIN"/>
    <property type="match status" value="1"/>
</dbReference>
<dbReference type="GO" id="GO:1904680">
    <property type="term" value="F:peptide transmembrane transporter activity"/>
    <property type="evidence" value="ECO:0007669"/>
    <property type="project" value="TreeGrafter"/>
</dbReference>
<protein>
    <submittedName>
        <fullName evidence="5">ABC transporter substrate-binding protein</fullName>
    </submittedName>
</protein>
<dbReference type="AlphaFoldDB" id="A0A0P6W563"/>
<dbReference type="Gene3D" id="3.40.190.10">
    <property type="entry name" value="Periplasmic binding protein-like II"/>
    <property type="match status" value="1"/>
</dbReference>
<dbReference type="GO" id="GO:0015833">
    <property type="term" value="P:peptide transport"/>
    <property type="evidence" value="ECO:0007669"/>
    <property type="project" value="TreeGrafter"/>
</dbReference>
<feature type="domain" description="Solute-binding protein family 5" evidence="4">
    <location>
        <begin position="80"/>
        <end position="427"/>
    </location>
</feature>
<evidence type="ECO:0000256" key="1">
    <source>
        <dbReference type="ARBA" id="ARBA00004418"/>
    </source>
</evidence>
<dbReference type="EMBL" id="LJYW01000001">
    <property type="protein sequence ID" value="KPL53554.1"/>
    <property type="molecule type" value="Genomic_DNA"/>
</dbReference>
<name>A0A0P6W563_9HYPH</name>
<proteinExistence type="inferred from homology"/>
<sequence>MKTSFKWLAAAGLVMGLAATAAVPSAHAESVLRVAMTAGDIPDVTGQPDQGFEGYRFVGYSIYDALINWDLTKSDREATLKPGLATKWSIDPADTKRWIFELRKGITFHDGCPFNADTVVWNVKRLTDNTVPQFVAKQFAAMRTRTVNIAGVEKIDDGKVAIIMKEPDSLFYIQMSFWMMVSNCQFEKAGNDNGKYALMPSGTGPYKFDKFVPRERLELVRNADYWDTPRIPKHDRLVLIPMPEATTRAAALLAGQVDLVEAPSPDTVPRLKQSGMMVLTNAYPHNWAYQLNFVEGPFKDKRVRQAANYALNRADMKEMLGGFMIEGYATVPPNSAWYGKPVKYEYDPKKATALLKQAGCYPCDVTFAISTSGSGQMQPLPMNELVKAQLEEAGFKVKLEVMDWNALLDVTFKGREKFPQYHAVNVSRATQDPFSGIFRFAMKSQNAPAGGNWGWYYNAEVEDLIKKIYTTFDETQRDKMIVKVHEIMNDDAAMIWVAHDVNPRALSPKLKGFVQAQSWFQDLTPIVVEDKTN</sequence>
<dbReference type="InterPro" id="IPR039424">
    <property type="entry name" value="SBP_5"/>
</dbReference>
<organism evidence="5 6">
    <name type="scientific">Prosthecodimorpha hirschii</name>
    <dbReference type="NCBI Taxonomy" id="665126"/>
    <lineage>
        <taxon>Bacteria</taxon>
        <taxon>Pseudomonadati</taxon>
        <taxon>Pseudomonadota</taxon>
        <taxon>Alphaproteobacteria</taxon>
        <taxon>Hyphomicrobiales</taxon>
        <taxon>Ancalomicrobiaceae</taxon>
        <taxon>Prosthecodimorpha</taxon>
    </lineage>
</organism>
<feature type="chain" id="PRO_5006132106" evidence="3">
    <location>
        <begin position="29"/>
        <end position="533"/>
    </location>
</feature>
<comment type="subcellular location">
    <subcellularLocation>
        <location evidence="1">Periplasm</location>
    </subcellularLocation>
</comment>
<dbReference type="CDD" id="cd08495">
    <property type="entry name" value="PBP2_NikA_DppA_OppA_like_8"/>
    <property type="match status" value="1"/>
</dbReference>
<dbReference type="Gene3D" id="3.10.105.10">
    <property type="entry name" value="Dipeptide-binding Protein, Domain 3"/>
    <property type="match status" value="1"/>
</dbReference>
<dbReference type="Proteomes" id="UP000048984">
    <property type="component" value="Unassembled WGS sequence"/>
</dbReference>
<evidence type="ECO:0000259" key="4">
    <source>
        <dbReference type="Pfam" id="PF00496"/>
    </source>
</evidence>
<gene>
    <name evidence="5" type="ORF">ABB55_16150</name>
</gene>
<evidence type="ECO:0000313" key="5">
    <source>
        <dbReference type="EMBL" id="KPL53554.1"/>
    </source>
</evidence>
<reference evidence="5 6" key="2">
    <citation type="submission" date="2015-10" db="EMBL/GenBank/DDBJ databases">
        <title>Draft Genome Sequence of Prosthecomicrobium hirschii ATCC 27832.</title>
        <authorList>
            <person name="Daniel J."/>
            <person name="Givan S.A."/>
            <person name="Brun Y.V."/>
            <person name="Brown P.J."/>
        </authorList>
    </citation>
    <scope>NUCLEOTIDE SEQUENCE [LARGE SCALE GENOMIC DNA]</scope>
    <source>
        <strain evidence="5 6">16</strain>
    </source>
</reference>
<comment type="caution">
    <text evidence="5">The sequence shown here is derived from an EMBL/GenBank/DDBJ whole genome shotgun (WGS) entry which is preliminary data.</text>
</comment>
<keyword evidence="3" id="KW-0732">Signal</keyword>
<dbReference type="STRING" id="665126.ABB55_16150"/>
<reference evidence="5 6" key="1">
    <citation type="submission" date="2015-09" db="EMBL/GenBank/DDBJ databases">
        <authorList>
            <person name="Jackson K.R."/>
            <person name="Lunt B.L."/>
            <person name="Fisher J.N.B."/>
            <person name="Gardner A.V."/>
            <person name="Bailey M.E."/>
            <person name="Deus L.M."/>
            <person name="Earl A.S."/>
            <person name="Gibby P.D."/>
            <person name="Hartmann K.A."/>
            <person name="Liu J.E."/>
            <person name="Manci A.M."/>
            <person name="Nielsen D.A."/>
            <person name="Solomon M.B."/>
            <person name="Breakwell D.P."/>
            <person name="Burnett S.H."/>
            <person name="Grose J.H."/>
        </authorList>
    </citation>
    <scope>NUCLEOTIDE SEQUENCE [LARGE SCALE GENOMIC DNA]</scope>
    <source>
        <strain evidence="5 6">16</strain>
    </source>
</reference>
<dbReference type="Gene3D" id="3.90.76.10">
    <property type="entry name" value="Dipeptide-binding Protein, Domain 1"/>
    <property type="match status" value="1"/>
</dbReference>
<dbReference type="PIRSF" id="PIRSF002741">
    <property type="entry name" value="MppA"/>
    <property type="match status" value="1"/>
</dbReference>
<dbReference type="OrthoDB" id="9803988at2"/>
<dbReference type="GO" id="GO:0043190">
    <property type="term" value="C:ATP-binding cassette (ABC) transporter complex"/>
    <property type="evidence" value="ECO:0007669"/>
    <property type="project" value="InterPro"/>
</dbReference>
<dbReference type="InterPro" id="IPR000914">
    <property type="entry name" value="SBP_5_dom"/>
</dbReference>
<dbReference type="InterPro" id="IPR030678">
    <property type="entry name" value="Peptide/Ni-bd"/>
</dbReference>
<comment type="similarity">
    <text evidence="2">Belongs to the bacterial solute-binding protein 5 family.</text>
</comment>
<dbReference type="SUPFAM" id="SSF53850">
    <property type="entry name" value="Periplasmic binding protein-like II"/>
    <property type="match status" value="1"/>
</dbReference>
<dbReference type="GO" id="GO:0030288">
    <property type="term" value="C:outer membrane-bounded periplasmic space"/>
    <property type="evidence" value="ECO:0007669"/>
    <property type="project" value="UniProtKB-ARBA"/>
</dbReference>
<accession>A0A0P6W563</accession>
<dbReference type="Pfam" id="PF00496">
    <property type="entry name" value="SBP_bac_5"/>
    <property type="match status" value="1"/>
</dbReference>